<dbReference type="AlphaFoldDB" id="A0A7U3WAN1"/>
<protein>
    <submittedName>
        <fullName evidence="1">Uncharacterized protein</fullName>
    </submittedName>
</protein>
<dbReference type="KEGG" id="hlt:I7X12_08745"/>
<name>A0A7U3WAN1_9EURY</name>
<dbReference type="EMBL" id="CP065856">
    <property type="protein sequence ID" value="QPV64676.1"/>
    <property type="molecule type" value="Genomic_DNA"/>
</dbReference>
<accession>A0A7U3WAN1</accession>
<organism evidence="1 2">
    <name type="scientific">Halosimplex litoreum</name>
    <dbReference type="NCBI Taxonomy" id="1198301"/>
    <lineage>
        <taxon>Archaea</taxon>
        <taxon>Methanobacteriati</taxon>
        <taxon>Methanobacteriota</taxon>
        <taxon>Stenosarchaea group</taxon>
        <taxon>Halobacteria</taxon>
        <taxon>Halobacteriales</taxon>
        <taxon>Haloarculaceae</taxon>
        <taxon>Halosimplex</taxon>
    </lineage>
</organism>
<dbReference type="GeneID" id="60588576"/>
<reference evidence="1 2" key="1">
    <citation type="submission" date="2020-12" db="EMBL/GenBank/DDBJ databases">
        <title>Halosimplex halophilum sp. nov. and Halosimplex salinum sp. nov., two new members of the genus Halosimplex.</title>
        <authorList>
            <person name="Cui H.L."/>
        </authorList>
    </citation>
    <scope>NUCLEOTIDE SEQUENCE [LARGE SCALE GENOMIC DNA]</scope>
    <source>
        <strain evidence="1 2">YGH94</strain>
    </source>
</reference>
<evidence type="ECO:0000313" key="1">
    <source>
        <dbReference type="EMBL" id="QPV64676.1"/>
    </source>
</evidence>
<proteinExistence type="predicted"/>
<dbReference type="OrthoDB" id="236676at2157"/>
<keyword evidence="2" id="KW-1185">Reference proteome</keyword>
<dbReference type="RefSeq" id="WP_198063440.1">
    <property type="nucleotide sequence ID" value="NZ_CP065856.1"/>
</dbReference>
<dbReference type="Proteomes" id="UP000595001">
    <property type="component" value="Chromosome"/>
</dbReference>
<gene>
    <name evidence="1" type="ORF">I7X12_08745</name>
</gene>
<evidence type="ECO:0000313" key="2">
    <source>
        <dbReference type="Proteomes" id="UP000595001"/>
    </source>
</evidence>
<sequence length="255" mass="27390">MPTQDGGHVDEAVAALAAREYERAGDEYTRAGRRVLADPRPDLDPFAADEKGWVGQGLQYHAVAAVAYRVADHPDRATHRAVEGVAVARDLRNALDHQPQRACLLEFVADYRVVGGLDGAAEAYDEAAAAYREADDAVDDPQYWGTTPLFQAAAEPIKQVARGGANGEIAVDWEDLHGADPSAAGDFLAHRAEYKRQRFAGLVERAVADGHLAAPRGTTEYGNANHECPACGSSDVNWAGDDILCLRCSTPVERV</sequence>